<evidence type="ECO:0000259" key="5">
    <source>
        <dbReference type="PROSITE" id="PS50931"/>
    </source>
</evidence>
<keyword evidence="7" id="KW-1185">Reference proteome</keyword>
<keyword evidence="4" id="KW-0804">Transcription</keyword>
<dbReference type="GO" id="GO:0003700">
    <property type="term" value="F:DNA-binding transcription factor activity"/>
    <property type="evidence" value="ECO:0007669"/>
    <property type="project" value="InterPro"/>
</dbReference>
<sequence length="349" mass="37617">MLYQLSYTRVWPILGGALSPINWRPDCAPAGPRRGGILPFLDFTPPMSSVALRFDLRDLELFVAVADAGSIARAAERSHTVASAVSKRVSDLEDNLGCPLLLRGAKGVELTAAGHALLARARVLLHQAGQLDDEMRRHASGTRGYVRMFANISAIVEFLPDALASFARQHPDIHVHLEEHVSSAIAAAVADNSADLGIVSELPAIDGLTTVPFRNDDLVVVLKPDHPLAKRSSLTFAELIDQPFVGLHAGSSLHRLLTRAATEVDRSLHWRVQVTSFDAACAMVASGLGVSIVPRAATSAYIRSLSLASVPLTDPWAHRQLFLCIRSGAPMHSAAKLLYDHLQSHAVQK</sequence>
<accession>A0A829YD64</accession>
<dbReference type="CDD" id="cd08421">
    <property type="entry name" value="PBP2_LTTR_like_1"/>
    <property type="match status" value="1"/>
</dbReference>
<evidence type="ECO:0000313" key="7">
    <source>
        <dbReference type="Proteomes" id="UP000445000"/>
    </source>
</evidence>
<gene>
    <name evidence="6" type="ORF">GCM10011487_28930</name>
</gene>
<reference evidence="7" key="1">
    <citation type="submission" date="2020-01" db="EMBL/GenBank/DDBJ databases">
        <title>'Steroidobacter agaridevorans' sp. nov., agar-degrading bacteria isolated from rhizosphere soils.</title>
        <authorList>
            <person name="Ikenaga M."/>
            <person name="Kataoka M."/>
            <person name="Murouchi A."/>
            <person name="Katsuragi S."/>
            <person name="Sakai M."/>
        </authorList>
    </citation>
    <scope>NUCLEOTIDE SEQUENCE [LARGE SCALE GENOMIC DNA]</scope>
    <source>
        <strain evidence="7">YU21-B</strain>
    </source>
</reference>
<dbReference type="InterPro" id="IPR036388">
    <property type="entry name" value="WH-like_DNA-bd_sf"/>
</dbReference>
<keyword evidence="2" id="KW-0805">Transcription regulation</keyword>
<dbReference type="EMBL" id="BLJN01000003">
    <property type="protein sequence ID" value="GFE80893.1"/>
    <property type="molecule type" value="Genomic_DNA"/>
</dbReference>
<dbReference type="PROSITE" id="PS50931">
    <property type="entry name" value="HTH_LYSR"/>
    <property type="match status" value="1"/>
</dbReference>
<dbReference type="InterPro" id="IPR036390">
    <property type="entry name" value="WH_DNA-bd_sf"/>
</dbReference>
<evidence type="ECO:0000313" key="6">
    <source>
        <dbReference type="EMBL" id="GFE80893.1"/>
    </source>
</evidence>
<comment type="caution">
    <text evidence="6">The sequence shown here is derived from an EMBL/GenBank/DDBJ whole genome shotgun (WGS) entry which is preliminary data.</text>
</comment>
<dbReference type="SUPFAM" id="SSF53850">
    <property type="entry name" value="Periplasmic binding protein-like II"/>
    <property type="match status" value="1"/>
</dbReference>
<dbReference type="SUPFAM" id="SSF46785">
    <property type="entry name" value="Winged helix' DNA-binding domain"/>
    <property type="match status" value="1"/>
</dbReference>
<dbReference type="GO" id="GO:0005829">
    <property type="term" value="C:cytosol"/>
    <property type="evidence" value="ECO:0007669"/>
    <property type="project" value="TreeGrafter"/>
</dbReference>
<name>A0A829YD64_9GAMM</name>
<evidence type="ECO:0000256" key="4">
    <source>
        <dbReference type="ARBA" id="ARBA00023163"/>
    </source>
</evidence>
<dbReference type="Gene3D" id="1.10.10.10">
    <property type="entry name" value="Winged helix-like DNA-binding domain superfamily/Winged helix DNA-binding domain"/>
    <property type="match status" value="1"/>
</dbReference>
<dbReference type="InterPro" id="IPR050950">
    <property type="entry name" value="HTH-type_LysR_regulators"/>
</dbReference>
<evidence type="ECO:0000256" key="3">
    <source>
        <dbReference type="ARBA" id="ARBA00023125"/>
    </source>
</evidence>
<protein>
    <submittedName>
        <fullName evidence="6">GntR family transcriptional regulator</fullName>
    </submittedName>
</protein>
<comment type="similarity">
    <text evidence="1">Belongs to the LysR transcriptional regulatory family.</text>
</comment>
<dbReference type="PANTHER" id="PTHR30419">
    <property type="entry name" value="HTH-TYPE TRANSCRIPTIONAL REGULATOR YBHD"/>
    <property type="match status" value="1"/>
</dbReference>
<proteinExistence type="inferred from homology"/>
<dbReference type="Gene3D" id="3.40.190.10">
    <property type="entry name" value="Periplasmic binding protein-like II"/>
    <property type="match status" value="2"/>
</dbReference>
<dbReference type="Proteomes" id="UP000445000">
    <property type="component" value="Unassembled WGS sequence"/>
</dbReference>
<dbReference type="Pfam" id="PF00126">
    <property type="entry name" value="HTH_1"/>
    <property type="match status" value="1"/>
</dbReference>
<dbReference type="InterPro" id="IPR000847">
    <property type="entry name" value="LysR_HTH_N"/>
</dbReference>
<keyword evidence="3" id="KW-0238">DNA-binding</keyword>
<dbReference type="InterPro" id="IPR005119">
    <property type="entry name" value="LysR_subst-bd"/>
</dbReference>
<dbReference type="AlphaFoldDB" id="A0A829YD64"/>
<evidence type="ECO:0000256" key="2">
    <source>
        <dbReference type="ARBA" id="ARBA00023015"/>
    </source>
</evidence>
<dbReference type="GO" id="GO:0003677">
    <property type="term" value="F:DNA binding"/>
    <property type="evidence" value="ECO:0007669"/>
    <property type="project" value="UniProtKB-KW"/>
</dbReference>
<dbReference type="FunFam" id="1.10.10.10:FF:000001">
    <property type="entry name" value="LysR family transcriptional regulator"/>
    <property type="match status" value="1"/>
</dbReference>
<dbReference type="PANTHER" id="PTHR30419:SF2">
    <property type="entry name" value="LYSR FAMILY TRANSCRIPTIONAL REGULATOR"/>
    <property type="match status" value="1"/>
</dbReference>
<feature type="domain" description="HTH lysR-type" evidence="5">
    <location>
        <begin position="54"/>
        <end position="111"/>
    </location>
</feature>
<organism evidence="6 7">
    <name type="scientific">Steroidobacter agaridevorans</name>
    <dbReference type="NCBI Taxonomy" id="2695856"/>
    <lineage>
        <taxon>Bacteria</taxon>
        <taxon>Pseudomonadati</taxon>
        <taxon>Pseudomonadota</taxon>
        <taxon>Gammaproteobacteria</taxon>
        <taxon>Steroidobacterales</taxon>
        <taxon>Steroidobacteraceae</taxon>
        <taxon>Steroidobacter</taxon>
    </lineage>
</organism>
<dbReference type="Pfam" id="PF03466">
    <property type="entry name" value="LysR_substrate"/>
    <property type="match status" value="1"/>
</dbReference>
<evidence type="ECO:0000256" key="1">
    <source>
        <dbReference type="ARBA" id="ARBA00009437"/>
    </source>
</evidence>